<evidence type="ECO:0000256" key="1">
    <source>
        <dbReference type="ARBA" id="ARBA00006995"/>
    </source>
</evidence>
<evidence type="ECO:0000313" key="2">
    <source>
        <dbReference type="EMBL" id="KAF2893708.1"/>
    </source>
</evidence>
<evidence type="ECO:0008006" key="4">
    <source>
        <dbReference type="Google" id="ProtNLM"/>
    </source>
</evidence>
<dbReference type="InterPro" id="IPR011990">
    <property type="entry name" value="TPR-like_helical_dom_sf"/>
</dbReference>
<dbReference type="Proteomes" id="UP000801492">
    <property type="component" value="Unassembled WGS sequence"/>
</dbReference>
<dbReference type="EMBL" id="VTPC01007733">
    <property type="protein sequence ID" value="KAF2893708.1"/>
    <property type="molecule type" value="Genomic_DNA"/>
</dbReference>
<comment type="caution">
    <text evidence="2">The sequence shown here is derived from an EMBL/GenBank/DDBJ whole genome shotgun (WGS) entry which is preliminary data.</text>
</comment>
<keyword evidence="3" id="KW-1185">Reference proteome</keyword>
<dbReference type="InterPro" id="IPR019734">
    <property type="entry name" value="TPR_rpt"/>
</dbReference>
<organism evidence="2 3">
    <name type="scientific">Ignelater luminosus</name>
    <name type="common">Cucubano</name>
    <name type="synonym">Pyrophorus luminosus</name>
    <dbReference type="NCBI Taxonomy" id="2038154"/>
    <lineage>
        <taxon>Eukaryota</taxon>
        <taxon>Metazoa</taxon>
        <taxon>Ecdysozoa</taxon>
        <taxon>Arthropoda</taxon>
        <taxon>Hexapoda</taxon>
        <taxon>Insecta</taxon>
        <taxon>Pterygota</taxon>
        <taxon>Neoptera</taxon>
        <taxon>Endopterygota</taxon>
        <taxon>Coleoptera</taxon>
        <taxon>Polyphaga</taxon>
        <taxon>Elateriformia</taxon>
        <taxon>Elateroidea</taxon>
        <taxon>Elateridae</taxon>
        <taxon>Agrypninae</taxon>
        <taxon>Pyrophorini</taxon>
        <taxon>Ignelater</taxon>
    </lineage>
</organism>
<dbReference type="InterPro" id="IPR038906">
    <property type="entry name" value="TTC36"/>
</dbReference>
<dbReference type="GO" id="GO:0006570">
    <property type="term" value="P:tyrosine metabolic process"/>
    <property type="evidence" value="ECO:0007669"/>
    <property type="project" value="TreeGrafter"/>
</dbReference>
<dbReference type="PANTHER" id="PTHR21405">
    <property type="entry name" value="CDNA SEQUENCE BC021608"/>
    <property type="match status" value="1"/>
</dbReference>
<dbReference type="AlphaFoldDB" id="A0A8K0CU34"/>
<dbReference type="Gene3D" id="1.25.40.10">
    <property type="entry name" value="Tetratricopeptide repeat domain"/>
    <property type="match status" value="1"/>
</dbReference>
<dbReference type="Pfam" id="PF13181">
    <property type="entry name" value="TPR_8"/>
    <property type="match status" value="2"/>
</dbReference>
<comment type="similarity">
    <text evidence="1">Belongs to the TTC36 family.</text>
</comment>
<dbReference type="OrthoDB" id="539634at2759"/>
<reference evidence="2" key="1">
    <citation type="submission" date="2019-08" db="EMBL/GenBank/DDBJ databases">
        <title>The genome of the North American firefly Photinus pyralis.</title>
        <authorList>
            <consortium name="Photinus pyralis genome working group"/>
            <person name="Fallon T.R."/>
            <person name="Sander Lower S.E."/>
            <person name="Weng J.-K."/>
        </authorList>
    </citation>
    <scope>NUCLEOTIDE SEQUENCE</scope>
    <source>
        <strain evidence="2">TRF0915ILg1</strain>
        <tissue evidence="2">Whole body</tissue>
    </source>
</reference>
<name>A0A8K0CU34_IGNLU</name>
<sequence length="180" mass="20298">MAQLSVHDKAVLNCIFNPNLPLDQVYDEELSAPIKDIEEETPETEKSKELEVEGVRKAEDSKLDEAINLINAAIRIAPNRASPYNNRAQINQLLGNLTDAFNDLTKAIELGKDEQQRTTCQALCQRGLLYRKEGKIDLAREDFNEAAKLGSHFAKNQLIELNPYAALCNQMLRQAFENLQ</sequence>
<proteinExistence type="inferred from homology"/>
<dbReference type="PANTHER" id="PTHR21405:SF0">
    <property type="entry name" value="TETRATRICOPEPTIDE REPEAT PROTEIN 36"/>
    <property type="match status" value="1"/>
</dbReference>
<evidence type="ECO:0000313" key="3">
    <source>
        <dbReference type="Proteomes" id="UP000801492"/>
    </source>
</evidence>
<dbReference type="SMART" id="SM00028">
    <property type="entry name" value="TPR"/>
    <property type="match status" value="2"/>
</dbReference>
<protein>
    <recommendedName>
        <fullName evidence="4">Tetratricopeptide repeat protein 36</fullName>
    </recommendedName>
</protein>
<accession>A0A8K0CU34</accession>
<gene>
    <name evidence="2" type="ORF">ILUMI_12465</name>
</gene>
<dbReference type="SUPFAM" id="SSF48452">
    <property type="entry name" value="TPR-like"/>
    <property type="match status" value="1"/>
</dbReference>